<dbReference type="SUPFAM" id="SSF53474">
    <property type="entry name" value="alpha/beta-Hydrolases"/>
    <property type="match status" value="1"/>
</dbReference>
<dbReference type="GO" id="GO:0016788">
    <property type="term" value="F:hydrolase activity, acting on ester bonds"/>
    <property type="evidence" value="ECO:0007669"/>
    <property type="project" value="TreeGrafter"/>
</dbReference>
<comment type="similarity">
    <text evidence="1">Belongs to the esterase D family.</text>
</comment>
<evidence type="ECO:0000256" key="1">
    <source>
        <dbReference type="ARBA" id="ARBA00005622"/>
    </source>
</evidence>
<evidence type="ECO:0000313" key="5">
    <source>
        <dbReference type="Proteomes" id="UP000261174"/>
    </source>
</evidence>
<dbReference type="Proteomes" id="UP000261174">
    <property type="component" value="Unassembled WGS sequence"/>
</dbReference>
<comment type="caution">
    <text evidence="4">The sequence shown here is derived from an EMBL/GenBank/DDBJ whole genome shotgun (WGS) entry which is preliminary data.</text>
</comment>
<evidence type="ECO:0000313" key="4">
    <source>
        <dbReference type="EMBL" id="RFM34867.1"/>
    </source>
</evidence>
<dbReference type="PANTHER" id="PTHR40841:SF2">
    <property type="entry name" value="SIDEROPHORE-DEGRADING ESTERASE (EUROFUNG)"/>
    <property type="match status" value="1"/>
</dbReference>
<dbReference type="PANTHER" id="PTHR40841">
    <property type="entry name" value="SIDEROPHORE TRIACETYLFUSARININE C ESTERASE"/>
    <property type="match status" value="1"/>
</dbReference>
<dbReference type="AlphaFoldDB" id="A0A3E1P3X9"/>
<feature type="signal peptide" evidence="3">
    <location>
        <begin position="1"/>
        <end position="19"/>
    </location>
</feature>
<gene>
    <name evidence="4" type="ORF">DXN04_11595</name>
</gene>
<dbReference type="Gene3D" id="3.40.50.1820">
    <property type="entry name" value="alpha/beta hydrolase"/>
    <property type="match status" value="1"/>
</dbReference>
<dbReference type="InterPro" id="IPR029058">
    <property type="entry name" value="AB_hydrolase_fold"/>
</dbReference>
<dbReference type="InterPro" id="IPR000801">
    <property type="entry name" value="Esterase-like"/>
</dbReference>
<dbReference type="Pfam" id="PF00756">
    <property type="entry name" value="Esterase"/>
    <property type="match status" value="1"/>
</dbReference>
<name>A0A3E1P3X9_9BACT</name>
<keyword evidence="3" id="KW-0732">Signal</keyword>
<evidence type="ECO:0000256" key="3">
    <source>
        <dbReference type="SAM" id="SignalP"/>
    </source>
</evidence>
<organism evidence="4 5">
    <name type="scientific">Chitinophaga silvisoli</name>
    <dbReference type="NCBI Taxonomy" id="2291814"/>
    <lineage>
        <taxon>Bacteria</taxon>
        <taxon>Pseudomonadati</taxon>
        <taxon>Bacteroidota</taxon>
        <taxon>Chitinophagia</taxon>
        <taxon>Chitinophagales</taxon>
        <taxon>Chitinophagaceae</taxon>
        <taxon>Chitinophaga</taxon>
    </lineage>
</organism>
<reference evidence="4 5" key="1">
    <citation type="submission" date="2018-08" db="EMBL/GenBank/DDBJ databases">
        <title>Chitinophaga sp. K20C18050901, a novel bacterium isolated from forest soil.</title>
        <authorList>
            <person name="Wang C."/>
        </authorList>
    </citation>
    <scope>NUCLEOTIDE SEQUENCE [LARGE SCALE GENOMIC DNA]</scope>
    <source>
        <strain evidence="4 5">K20C18050901</strain>
    </source>
</reference>
<dbReference type="InterPro" id="IPR052558">
    <property type="entry name" value="Siderophore_Hydrolase_D"/>
</dbReference>
<protein>
    <recommendedName>
        <fullName evidence="6">Alpha/beta hydrolase</fullName>
    </recommendedName>
</protein>
<accession>A0A3E1P3X9</accession>
<feature type="chain" id="PRO_5017627008" description="Alpha/beta hydrolase" evidence="3">
    <location>
        <begin position="20"/>
        <end position="445"/>
    </location>
</feature>
<proteinExistence type="inferred from homology"/>
<evidence type="ECO:0008006" key="6">
    <source>
        <dbReference type="Google" id="ProtNLM"/>
    </source>
</evidence>
<sequence>MKQTICIILVMFLAANASAQQMKIIRDSLYSDNLKEERQIEVELPDDYDPASGKKYEVIYVTDGEWNNDIVAHMQRFVQIQFVPACIVVSMKNMGLRDRDFTPSRLPGNPRSGGADNFLAFMKTELMPYIEKKYPARADNRVYVGSSLAGLFGMYVFLRDPLLFQSYLISDPAMWWGDGMLLKETGDKLAGMGNVHASLYITGREGHAFEEMGVHQLDSIFKAKAPASLHWKVTPYAGETHNSMIFKTVFDGLKFTWAGYTTDPPRYHPMTGVVLKDKPFPLFIWPDERSDFHYTTDGTIPTASSPRITGKLDLAIAEQFIIKSICVRDEYSDTIRGSFKIGNTLPSAPLSKKLKPGGLDTLQGQLSGGIKVDADGYYIFFVDTNDSVNISLGNLSFDKQSIVVPLQKGYYPLKISYKGSAPGIEWIAPTGPDSGPVPATALYHH</sequence>
<keyword evidence="5" id="KW-1185">Reference proteome</keyword>
<dbReference type="EMBL" id="QTJV01000003">
    <property type="protein sequence ID" value="RFM34867.1"/>
    <property type="molecule type" value="Genomic_DNA"/>
</dbReference>
<dbReference type="OrthoDB" id="9784036at2"/>
<keyword evidence="2" id="KW-0378">Hydrolase</keyword>
<evidence type="ECO:0000256" key="2">
    <source>
        <dbReference type="ARBA" id="ARBA00022801"/>
    </source>
</evidence>
<dbReference type="RefSeq" id="WP_116853523.1">
    <property type="nucleotide sequence ID" value="NZ_QTJV01000003.1"/>
</dbReference>